<dbReference type="OrthoDB" id="8615154at2"/>
<proteinExistence type="predicted"/>
<reference evidence="3" key="1">
    <citation type="submission" date="2016-05" db="EMBL/GenBank/DDBJ databases">
        <title>Draft genome of Corynebacterium afermentans subsp. afermentans LCDC 88199T.</title>
        <authorList>
            <person name="Bernier A.-M."/>
            <person name="Bernard K."/>
        </authorList>
    </citation>
    <scope>NUCLEOTIDE SEQUENCE [LARGE SCALE GENOMIC DNA]</scope>
    <source>
        <strain evidence="3">NML130454</strain>
    </source>
</reference>
<organism evidence="2 3">
    <name type="scientific">Eikenella halliae</name>
    <dbReference type="NCBI Taxonomy" id="1795832"/>
    <lineage>
        <taxon>Bacteria</taxon>
        <taxon>Pseudomonadati</taxon>
        <taxon>Pseudomonadota</taxon>
        <taxon>Betaproteobacteria</taxon>
        <taxon>Neisseriales</taxon>
        <taxon>Neisseriaceae</taxon>
        <taxon>Eikenella</taxon>
    </lineage>
</organism>
<name>A0A1B6W132_9NEIS</name>
<evidence type="ECO:0000313" key="2">
    <source>
        <dbReference type="EMBL" id="OAM44339.1"/>
    </source>
</evidence>
<dbReference type="AlphaFoldDB" id="A0A1B6W132"/>
<sequence length="130" mass="13524">MNDDLLAGFLASKTLLAVVGAFVGSLRVSMRAKDKSTSAKCGDLIAALFLSLAVVDDLTPKDMPRLALMVGILAGTMCDVLLDSARALSPDTAGGILDLVLGKLGYHRQPAAEKPPVVVVDDDEPPPPPE</sequence>
<evidence type="ECO:0000313" key="3">
    <source>
        <dbReference type="Proteomes" id="UP000077726"/>
    </source>
</evidence>
<keyword evidence="1" id="KW-1133">Transmembrane helix</keyword>
<feature type="transmembrane region" description="Helical" evidence="1">
    <location>
        <begin position="6"/>
        <end position="26"/>
    </location>
</feature>
<dbReference type="STRING" id="1795832.A7Q00_01955"/>
<keyword evidence="3" id="KW-1185">Reference proteome</keyword>
<dbReference type="Proteomes" id="UP000077726">
    <property type="component" value="Unassembled WGS sequence"/>
</dbReference>
<comment type="caution">
    <text evidence="2">The sequence shown here is derived from an EMBL/GenBank/DDBJ whole genome shotgun (WGS) entry which is preliminary data.</text>
</comment>
<accession>A0A1B6W132</accession>
<gene>
    <name evidence="2" type="ORF">A7Q00_01955</name>
</gene>
<protein>
    <submittedName>
        <fullName evidence="2">Uncharacterized protein</fullName>
    </submittedName>
</protein>
<evidence type="ECO:0000256" key="1">
    <source>
        <dbReference type="SAM" id="Phobius"/>
    </source>
</evidence>
<dbReference type="EMBL" id="LXSQ01000006">
    <property type="protein sequence ID" value="OAM44339.1"/>
    <property type="molecule type" value="Genomic_DNA"/>
</dbReference>
<keyword evidence="1" id="KW-0472">Membrane</keyword>
<dbReference type="RefSeq" id="WP_064088969.1">
    <property type="nucleotide sequence ID" value="NZ_LXSQ01000006.1"/>
</dbReference>
<keyword evidence="1" id="KW-0812">Transmembrane</keyword>